<evidence type="ECO:0000313" key="3">
    <source>
        <dbReference type="Proteomes" id="UP000828390"/>
    </source>
</evidence>
<sequence length="76" mass="8358">MYTLGFDDAFVFTTGVICGALHIADSKVQTAFNDFQVSLSKGQVLPSNSLKNVVDVEFIYEGVKYTLQVMGRGVYI</sequence>
<dbReference type="EMBL" id="JAIWYP010000012">
    <property type="protein sequence ID" value="KAH3723848.1"/>
    <property type="molecule type" value="Genomic_DNA"/>
</dbReference>
<reference evidence="2" key="1">
    <citation type="journal article" date="2019" name="bioRxiv">
        <title>The Genome of the Zebra Mussel, Dreissena polymorpha: A Resource for Invasive Species Research.</title>
        <authorList>
            <person name="McCartney M.A."/>
            <person name="Auch B."/>
            <person name="Kono T."/>
            <person name="Mallez S."/>
            <person name="Zhang Y."/>
            <person name="Obille A."/>
            <person name="Becker A."/>
            <person name="Abrahante J.E."/>
            <person name="Garbe J."/>
            <person name="Badalamenti J.P."/>
            <person name="Herman A."/>
            <person name="Mangelson H."/>
            <person name="Liachko I."/>
            <person name="Sullivan S."/>
            <person name="Sone E.D."/>
            <person name="Koren S."/>
            <person name="Silverstein K.A.T."/>
            <person name="Beckman K.B."/>
            <person name="Gohl D.M."/>
        </authorList>
    </citation>
    <scope>NUCLEOTIDE SEQUENCE</scope>
    <source>
        <strain evidence="2">Duluth1</strain>
        <tissue evidence="2">Whole animal</tissue>
    </source>
</reference>
<keyword evidence="3" id="KW-1185">Reference proteome</keyword>
<dbReference type="InterPro" id="IPR049074">
    <property type="entry name" value="ACCA_BT"/>
</dbReference>
<accession>A0A9D4CFY6</accession>
<gene>
    <name evidence="2" type="ORF">DPMN_049643</name>
</gene>
<comment type="caution">
    <text evidence="2">The sequence shown here is derived from an EMBL/GenBank/DDBJ whole genome shotgun (WGS) entry which is preliminary data.</text>
</comment>
<dbReference type="PANTHER" id="PTHR45728">
    <property type="entry name" value="ACETYL-COA CARBOXYLASE, ISOFORM A"/>
    <property type="match status" value="1"/>
</dbReference>
<organism evidence="2 3">
    <name type="scientific">Dreissena polymorpha</name>
    <name type="common">Zebra mussel</name>
    <name type="synonym">Mytilus polymorpha</name>
    <dbReference type="NCBI Taxonomy" id="45954"/>
    <lineage>
        <taxon>Eukaryota</taxon>
        <taxon>Metazoa</taxon>
        <taxon>Spiralia</taxon>
        <taxon>Lophotrochozoa</taxon>
        <taxon>Mollusca</taxon>
        <taxon>Bivalvia</taxon>
        <taxon>Autobranchia</taxon>
        <taxon>Heteroconchia</taxon>
        <taxon>Euheterodonta</taxon>
        <taxon>Imparidentia</taxon>
        <taxon>Neoheterodontei</taxon>
        <taxon>Myida</taxon>
        <taxon>Dreissenoidea</taxon>
        <taxon>Dreissenidae</taxon>
        <taxon>Dreissena</taxon>
    </lineage>
</organism>
<feature type="domain" description="Acetyl-CoA carboxylase BT" evidence="1">
    <location>
        <begin position="15"/>
        <end position="70"/>
    </location>
</feature>
<dbReference type="GO" id="GO:0006633">
    <property type="term" value="P:fatty acid biosynthetic process"/>
    <property type="evidence" value="ECO:0007669"/>
    <property type="project" value="TreeGrafter"/>
</dbReference>
<dbReference type="Pfam" id="PF21385">
    <property type="entry name" value="ACCA_BT"/>
    <property type="match status" value="1"/>
</dbReference>
<evidence type="ECO:0000259" key="1">
    <source>
        <dbReference type="Pfam" id="PF21385"/>
    </source>
</evidence>
<reference evidence="2" key="2">
    <citation type="submission" date="2020-11" db="EMBL/GenBank/DDBJ databases">
        <authorList>
            <person name="McCartney M.A."/>
            <person name="Auch B."/>
            <person name="Kono T."/>
            <person name="Mallez S."/>
            <person name="Becker A."/>
            <person name="Gohl D.M."/>
            <person name="Silverstein K.A.T."/>
            <person name="Koren S."/>
            <person name="Bechman K.B."/>
            <person name="Herman A."/>
            <person name="Abrahante J.E."/>
            <person name="Garbe J."/>
        </authorList>
    </citation>
    <scope>NUCLEOTIDE SEQUENCE</scope>
    <source>
        <strain evidence="2">Duluth1</strain>
        <tissue evidence="2">Whole animal</tissue>
    </source>
</reference>
<dbReference type="InterPro" id="IPR049076">
    <property type="entry name" value="ACCA"/>
</dbReference>
<dbReference type="GO" id="GO:0003989">
    <property type="term" value="F:acetyl-CoA carboxylase activity"/>
    <property type="evidence" value="ECO:0007669"/>
    <property type="project" value="InterPro"/>
</dbReference>
<proteinExistence type="predicted"/>
<dbReference type="GO" id="GO:0005739">
    <property type="term" value="C:mitochondrion"/>
    <property type="evidence" value="ECO:0007669"/>
    <property type="project" value="TreeGrafter"/>
</dbReference>
<name>A0A9D4CFY6_DREPO</name>
<dbReference type="Proteomes" id="UP000828390">
    <property type="component" value="Unassembled WGS sequence"/>
</dbReference>
<evidence type="ECO:0000313" key="2">
    <source>
        <dbReference type="EMBL" id="KAH3723848.1"/>
    </source>
</evidence>
<dbReference type="AlphaFoldDB" id="A0A9D4CFY6"/>
<dbReference type="PANTHER" id="PTHR45728:SF3">
    <property type="entry name" value="ACETYL-COA CARBOXYLASE"/>
    <property type="match status" value="1"/>
</dbReference>
<protein>
    <recommendedName>
        <fullName evidence="1">Acetyl-CoA carboxylase BT domain-containing protein</fullName>
    </recommendedName>
</protein>